<dbReference type="InterPro" id="IPR017517">
    <property type="entry name" value="Maleyloyr_isom"/>
</dbReference>
<accession>A0ABU6AEN7</accession>
<keyword evidence="4" id="KW-1185">Reference proteome</keyword>
<dbReference type="Proteomes" id="UP001327093">
    <property type="component" value="Unassembled WGS sequence"/>
</dbReference>
<dbReference type="InterPro" id="IPR017518">
    <property type="entry name" value="CHP03084"/>
</dbReference>
<dbReference type="RefSeq" id="WP_324267500.1">
    <property type="nucleotide sequence ID" value="NZ_JAWLNX010000016.1"/>
</dbReference>
<dbReference type="InterPro" id="IPR024344">
    <property type="entry name" value="MDMPI_metal-binding"/>
</dbReference>
<evidence type="ECO:0000313" key="3">
    <source>
        <dbReference type="EMBL" id="MEB3370014.1"/>
    </source>
</evidence>
<dbReference type="EMBL" id="JAWLNX010000016">
    <property type="protein sequence ID" value="MEB3370014.1"/>
    <property type="molecule type" value="Genomic_DNA"/>
</dbReference>
<dbReference type="Gene3D" id="1.20.120.450">
    <property type="entry name" value="dinb family like domain"/>
    <property type="match status" value="1"/>
</dbReference>
<comment type="caution">
    <text evidence="3">The sequence shown here is derived from an EMBL/GenBank/DDBJ whole genome shotgun (WGS) entry which is preliminary data.</text>
</comment>
<sequence>MSKLDEVLADLEVEGDQLESLVAGLTDQQWLAPTPAEGWTIGHQIAHLAWTDEAAVMAATDQQGWNELVLRADGDLNALVDAGASTGAKTSRIELLTRWHTTRTLLAKTLRAQSEGQRLPWFDQPMSLTSMATARFMETWAHGLDVAQAMGLASKPTDRVRHVVHLGVRARSFAFNTNGFAAPEDDVFVSLRLPSGEVWEHGSPRADNAVRGSAYDFSLRVTQRRHRSDLDLVATGPVADKWLDIAQAFAGPPGKGRPPSS</sequence>
<dbReference type="NCBIfam" id="TIGR03083">
    <property type="entry name" value="maleylpyruvate isomerase family mycothiol-dependent enzyme"/>
    <property type="match status" value="1"/>
</dbReference>
<keyword evidence="1" id="KW-0175">Coiled coil</keyword>
<organism evidence="3 4">
    <name type="scientific">Saccharopolyspora mangrovi</name>
    <dbReference type="NCBI Taxonomy" id="3082379"/>
    <lineage>
        <taxon>Bacteria</taxon>
        <taxon>Bacillati</taxon>
        <taxon>Actinomycetota</taxon>
        <taxon>Actinomycetes</taxon>
        <taxon>Pseudonocardiales</taxon>
        <taxon>Pseudonocardiaceae</taxon>
        <taxon>Saccharopolyspora</taxon>
    </lineage>
</organism>
<name>A0ABU6AEN7_9PSEU</name>
<dbReference type="SUPFAM" id="SSF109854">
    <property type="entry name" value="DinB/YfiT-like putative metalloenzymes"/>
    <property type="match status" value="1"/>
</dbReference>
<dbReference type="InterPro" id="IPR034660">
    <property type="entry name" value="DinB/YfiT-like"/>
</dbReference>
<dbReference type="Pfam" id="PF11716">
    <property type="entry name" value="MDMPI_N"/>
    <property type="match status" value="1"/>
</dbReference>
<evidence type="ECO:0000256" key="1">
    <source>
        <dbReference type="SAM" id="Coils"/>
    </source>
</evidence>
<dbReference type="NCBIfam" id="TIGR03084">
    <property type="entry name" value="TIGR03084 family metal-binding protein"/>
    <property type="match status" value="1"/>
</dbReference>
<evidence type="ECO:0000313" key="4">
    <source>
        <dbReference type="Proteomes" id="UP001327093"/>
    </source>
</evidence>
<gene>
    <name evidence="3" type="ORF">R4I43_21625</name>
</gene>
<reference evidence="3 4" key="1">
    <citation type="submission" date="2023-10" db="EMBL/GenBank/DDBJ databases">
        <title>Saccharopolyspora sp. nov., isolated from mangrove soil.</title>
        <authorList>
            <person name="Lu Y."/>
            <person name="Liu W."/>
        </authorList>
    </citation>
    <scope>NUCLEOTIDE SEQUENCE [LARGE SCALE GENOMIC DNA]</scope>
    <source>
        <strain evidence="3 4">S2-29</strain>
    </source>
</reference>
<protein>
    <submittedName>
        <fullName evidence="3">TIGR03084 family metal-binding protein</fullName>
    </submittedName>
</protein>
<evidence type="ECO:0000259" key="2">
    <source>
        <dbReference type="Pfam" id="PF11716"/>
    </source>
</evidence>
<feature type="coiled-coil region" evidence="1">
    <location>
        <begin position="1"/>
        <end position="28"/>
    </location>
</feature>
<feature type="domain" description="Mycothiol-dependent maleylpyruvate isomerase metal-binding" evidence="2">
    <location>
        <begin position="14"/>
        <end position="147"/>
    </location>
</feature>
<proteinExistence type="predicted"/>